<keyword evidence="6 9" id="KW-1133">Transmembrane helix</keyword>
<dbReference type="PANTHER" id="PTHR45820:SF5">
    <property type="entry name" value="DIFFUSION FACILITATOR FAMILY METAL ION TRANSPORTER, PUTATIVE-RELATED"/>
    <property type="match status" value="1"/>
</dbReference>
<dbReference type="GO" id="GO:0016020">
    <property type="term" value="C:membrane"/>
    <property type="evidence" value="ECO:0007669"/>
    <property type="project" value="UniProtKB-SubCell"/>
</dbReference>
<dbReference type="GO" id="GO:0005385">
    <property type="term" value="F:zinc ion transmembrane transporter activity"/>
    <property type="evidence" value="ECO:0007669"/>
    <property type="project" value="TreeGrafter"/>
</dbReference>
<evidence type="ECO:0000313" key="13">
    <source>
        <dbReference type="Proteomes" id="UP000566819"/>
    </source>
</evidence>
<feature type="transmembrane region" description="Helical" evidence="9">
    <location>
        <begin position="208"/>
        <end position="226"/>
    </location>
</feature>
<feature type="compositionally biased region" description="Polar residues" evidence="8">
    <location>
        <begin position="140"/>
        <end position="151"/>
    </location>
</feature>
<keyword evidence="7 9" id="KW-0472">Membrane</keyword>
<evidence type="ECO:0000256" key="2">
    <source>
        <dbReference type="ARBA" id="ARBA00008873"/>
    </source>
</evidence>
<evidence type="ECO:0000256" key="3">
    <source>
        <dbReference type="ARBA" id="ARBA00022448"/>
    </source>
</evidence>
<feature type="domain" description="Cation efflux protein transmembrane" evidence="10">
    <location>
        <begin position="14"/>
        <end position="234"/>
    </location>
</feature>
<dbReference type="PANTHER" id="PTHR45820">
    <property type="entry name" value="FI23527P1"/>
    <property type="match status" value="1"/>
</dbReference>
<name>A0A8H4RHZ9_9HELO</name>
<evidence type="ECO:0000256" key="8">
    <source>
        <dbReference type="SAM" id="MobiDB-lite"/>
    </source>
</evidence>
<evidence type="ECO:0000256" key="9">
    <source>
        <dbReference type="SAM" id="Phobius"/>
    </source>
</evidence>
<dbReference type="Pfam" id="PF01545">
    <property type="entry name" value="Cation_efflux"/>
    <property type="match status" value="1"/>
</dbReference>
<keyword evidence="4 9" id="KW-0812">Transmembrane</keyword>
<evidence type="ECO:0000256" key="4">
    <source>
        <dbReference type="ARBA" id="ARBA00022692"/>
    </source>
</evidence>
<keyword evidence="13" id="KW-1185">Reference proteome</keyword>
<feature type="transmembrane region" description="Helical" evidence="9">
    <location>
        <begin position="103"/>
        <end position="122"/>
    </location>
</feature>
<dbReference type="OrthoDB" id="9944568at2759"/>
<evidence type="ECO:0000259" key="11">
    <source>
        <dbReference type="Pfam" id="PF16916"/>
    </source>
</evidence>
<sequence>MAVKITRAHRLMCVIVGFYTHSLALVADAFHYLNDLVSFIVALIALKVSERENSPRELSFGWQRAQLLGAFFNGVFLFALGISIFLQALERFVSLQKVERPDLVLIIGCVGLVLNIISVLILHESEEKPTTSEVPAVEGNGSTQLAQPTNSHSEHRHNASSPKSPGRDLGMLGVLVHIIGDAINNIGVIIAAVVIWKAHYEGRFYADPAVSVGIAIMILVSSIPIIKSSGSILLQSVPLGVNLEDVKYDLEKVDGVTSVHELHAWRLSQDKAIATAHIVTSDDSLTKFISSAKRMNECLHAYGIHSITIQPELAPLITDDAKTAVEEGTPSLRQRIAAGAGSNNCSMICGNLCEPLQCCN</sequence>
<dbReference type="GO" id="GO:0006882">
    <property type="term" value="P:intracellular zinc ion homeostasis"/>
    <property type="evidence" value="ECO:0007669"/>
    <property type="project" value="TreeGrafter"/>
</dbReference>
<protein>
    <recommendedName>
        <fullName evidence="14">Cation efflux protein</fullName>
    </recommendedName>
</protein>
<feature type="transmembrane region" description="Helical" evidence="9">
    <location>
        <begin position="67"/>
        <end position="88"/>
    </location>
</feature>
<dbReference type="SUPFAM" id="SSF160240">
    <property type="entry name" value="Cation efflux protein cytoplasmic domain-like"/>
    <property type="match status" value="1"/>
</dbReference>
<evidence type="ECO:0008006" key="14">
    <source>
        <dbReference type="Google" id="ProtNLM"/>
    </source>
</evidence>
<feature type="region of interest" description="Disordered" evidence="8">
    <location>
        <begin position="131"/>
        <end position="165"/>
    </location>
</feature>
<dbReference type="InterPro" id="IPR036837">
    <property type="entry name" value="Cation_efflux_CTD_sf"/>
</dbReference>
<evidence type="ECO:0000256" key="7">
    <source>
        <dbReference type="ARBA" id="ARBA00023136"/>
    </source>
</evidence>
<keyword evidence="5" id="KW-0862">Zinc</keyword>
<feature type="domain" description="Cation efflux protein cytoplasmic" evidence="11">
    <location>
        <begin position="241"/>
        <end position="312"/>
    </location>
</feature>
<dbReference type="EMBL" id="JAAMPI010000702">
    <property type="protein sequence ID" value="KAF4629245.1"/>
    <property type="molecule type" value="Genomic_DNA"/>
</dbReference>
<dbReference type="SUPFAM" id="SSF161111">
    <property type="entry name" value="Cation efflux protein transmembrane domain-like"/>
    <property type="match status" value="1"/>
</dbReference>
<dbReference type="AlphaFoldDB" id="A0A8H4RHZ9"/>
<dbReference type="InterPro" id="IPR002524">
    <property type="entry name" value="Cation_efflux"/>
</dbReference>
<comment type="similarity">
    <text evidence="2">Belongs to the cation diffusion facilitator (CDF) transporter (TC 2.A.4) family. SLC30A subfamily.</text>
</comment>
<evidence type="ECO:0000256" key="1">
    <source>
        <dbReference type="ARBA" id="ARBA00004141"/>
    </source>
</evidence>
<gene>
    <name evidence="12" type="ORF">G7Y89_g8905</name>
</gene>
<comment type="caution">
    <text evidence="12">The sequence shown here is derived from an EMBL/GenBank/DDBJ whole genome shotgun (WGS) entry which is preliminary data.</text>
</comment>
<dbReference type="Proteomes" id="UP000566819">
    <property type="component" value="Unassembled WGS sequence"/>
</dbReference>
<dbReference type="InterPro" id="IPR027470">
    <property type="entry name" value="Cation_efflux_CTD"/>
</dbReference>
<dbReference type="InterPro" id="IPR058533">
    <property type="entry name" value="Cation_efflux_TM"/>
</dbReference>
<evidence type="ECO:0000256" key="5">
    <source>
        <dbReference type="ARBA" id="ARBA00022833"/>
    </source>
</evidence>
<proteinExistence type="inferred from homology"/>
<dbReference type="Gene3D" id="1.20.1510.10">
    <property type="entry name" value="Cation efflux protein transmembrane domain"/>
    <property type="match status" value="1"/>
</dbReference>
<accession>A0A8H4RHZ9</accession>
<dbReference type="Pfam" id="PF16916">
    <property type="entry name" value="ZT_dimer"/>
    <property type="match status" value="1"/>
</dbReference>
<dbReference type="NCBIfam" id="TIGR01297">
    <property type="entry name" value="CDF"/>
    <property type="match status" value="1"/>
</dbReference>
<feature type="transmembrane region" description="Helical" evidence="9">
    <location>
        <begin position="169"/>
        <end position="196"/>
    </location>
</feature>
<keyword evidence="3" id="KW-0813">Transport</keyword>
<evidence type="ECO:0000256" key="6">
    <source>
        <dbReference type="ARBA" id="ARBA00022989"/>
    </source>
</evidence>
<organism evidence="12 13">
    <name type="scientific">Cudoniella acicularis</name>
    <dbReference type="NCBI Taxonomy" id="354080"/>
    <lineage>
        <taxon>Eukaryota</taxon>
        <taxon>Fungi</taxon>
        <taxon>Dikarya</taxon>
        <taxon>Ascomycota</taxon>
        <taxon>Pezizomycotina</taxon>
        <taxon>Leotiomycetes</taxon>
        <taxon>Helotiales</taxon>
        <taxon>Tricladiaceae</taxon>
        <taxon>Cudoniella</taxon>
    </lineage>
</organism>
<dbReference type="InterPro" id="IPR027469">
    <property type="entry name" value="Cation_efflux_TMD_sf"/>
</dbReference>
<comment type="subcellular location">
    <subcellularLocation>
        <location evidence="1">Membrane</location>
        <topology evidence="1">Multi-pass membrane protein</topology>
    </subcellularLocation>
</comment>
<evidence type="ECO:0000259" key="10">
    <source>
        <dbReference type="Pfam" id="PF01545"/>
    </source>
</evidence>
<evidence type="ECO:0000313" key="12">
    <source>
        <dbReference type="EMBL" id="KAF4629245.1"/>
    </source>
</evidence>
<reference evidence="12 13" key="1">
    <citation type="submission" date="2020-03" db="EMBL/GenBank/DDBJ databases">
        <title>Draft Genome Sequence of Cudoniella acicularis.</title>
        <authorList>
            <person name="Buettner E."/>
            <person name="Kellner H."/>
        </authorList>
    </citation>
    <scope>NUCLEOTIDE SEQUENCE [LARGE SCALE GENOMIC DNA]</scope>
    <source>
        <strain evidence="12 13">DSM 108380</strain>
    </source>
</reference>